<reference evidence="2 3" key="1">
    <citation type="submission" date="2020-07" db="EMBL/GenBank/DDBJ databases">
        <title>Metarhizium humberi genome.</title>
        <authorList>
            <person name="Lysoe E."/>
        </authorList>
    </citation>
    <scope>NUCLEOTIDE SEQUENCE [LARGE SCALE GENOMIC DNA]</scope>
    <source>
        <strain evidence="2 3">ESALQ1638</strain>
    </source>
</reference>
<evidence type="ECO:0000313" key="3">
    <source>
        <dbReference type="Proteomes" id="UP000764110"/>
    </source>
</evidence>
<feature type="region of interest" description="Disordered" evidence="1">
    <location>
        <begin position="30"/>
        <end position="140"/>
    </location>
</feature>
<keyword evidence="3" id="KW-1185">Reference proteome</keyword>
<feature type="compositionally biased region" description="Polar residues" evidence="1">
    <location>
        <begin position="174"/>
        <end position="198"/>
    </location>
</feature>
<dbReference type="EMBL" id="JACEFI010000002">
    <property type="protein sequence ID" value="KAH0601124.1"/>
    <property type="molecule type" value="Genomic_DNA"/>
</dbReference>
<dbReference type="AlphaFoldDB" id="A0A9P8SAU0"/>
<feature type="compositionally biased region" description="Polar residues" evidence="1">
    <location>
        <begin position="258"/>
        <end position="278"/>
    </location>
</feature>
<name>A0A9P8SAU0_9HYPO</name>
<protein>
    <submittedName>
        <fullName evidence="2">Uncharacterized protein</fullName>
    </submittedName>
</protein>
<feature type="compositionally biased region" description="Low complexity" evidence="1">
    <location>
        <begin position="31"/>
        <end position="48"/>
    </location>
</feature>
<feature type="compositionally biased region" description="Acidic residues" evidence="1">
    <location>
        <begin position="229"/>
        <end position="238"/>
    </location>
</feature>
<proteinExistence type="predicted"/>
<comment type="caution">
    <text evidence="2">The sequence shown here is derived from an EMBL/GenBank/DDBJ whole genome shotgun (WGS) entry which is preliminary data.</text>
</comment>
<dbReference type="Proteomes" id="UP000764110">
    <property type="component" value="Unassembled WGS sequence"/>
</dbReference>
<feature type="compositionally biased region" description="Acidic residues" evidence="1">
    <location>
        <begin position="122"/>
        <end position="131"/>
    </location>
</feature>
<gene>
    <name evidence="2" type="ORF">MHUMG1_02127</name>
</gene>
<evidence type="ECO:0000313" key="2">
    <source>
        <dbReference type="EMBL" id="KAH0601124.1"/>
    </source>
</evidence>
<evidence type="ECO:0000256" key="1">
    <source>
        <dbReference type="SAM" id="MobiDB-lite"/>
    </source>
</evidence>
<feature type="compositionally biased region" description="Basic and acidic residues" evidence="1">
    <location>
        <begin position="212"/>
        <end position="223"/>
    </location>
</feature>
<accession>A0A9P8SAU0</accession>
<feature type="compositionally biased region" description="Polar residues" evidence="1">
    <location>
        <begin position="1"/>
        <end position="10"/>
    </location>
</feature>
<feature type="compositionally biased region" description="Acidic residues" evidence="1">
    <location>
        <begin position="338"/>
        <end position="356"/>
    </location>
</feature>
<sequence length="495" mass="52438">MRGTSTNTTAGLGAVDDLPVLSEPDLSVSTAPAFSAGSADGAGSSISSEKSDSKPPRSAMRRSSSIPKLPQSPRRVRFDFMGEEVLPTTSPQPSAFISARISSPDPMGDGANCTSRLATEPGAEEDEEEGEQAPRKVSSSDALRFLSRAPLEEDGTVWTVVNSDPDEAVPDQPHSLQESQAVDTAPSMPTTMITTPDTNVLGPTRTATTPEPSHKHTFVRDIKGASSNSEEDSSDDDFLAMAKLKSPGSKVSRAQALLSPTKSSQQATSVQLGDQSGVSPKAKKSAANNASGEATHGVSATKEDENEVFHFEEEGLQLPDRPRQTRNLAAHIDPADGQSDDGQSDDGQSDDHDEESSGTPTPQPLSLYATSPAVPITRPVNRDREQDPTTPSRIKFEPNTVGSYKGRPLTIPILRNPEILSQLESAQPVNEVVGSVHHRGPADAFNPASFPEGAEQAMTFSSPRSFSERLMFEDMMEAAKARSLGSGAGPTEHGQ</sequence>
<organism evidence="2 3">
    <name type="scientific">Metarhizium humberi</name>
    <dbReference type="NCBI Taxonomy" id="2596975"/>
    <lineage>
        <taxon>Eukaryota</taxon>
        <taxon>Fungi</taxon>
        <taxon>Dikarya</taxon>
        <taxon>Ascomycota</taxon>
        <taxon>Pezizomycotina</taxon>
        <taxon>Sordariomycetes</taxon>
        <taxon>Hypocreomycetidae</taxon>
        <taxon>Hypocreales</taxon>
        <taxon>Clavicipitaceae</taxon>
        <taxon>Metarhizium</taxon>
    </lineage>
</organism>
<feature type="compositionally biased region" description="Basic and acidic residues" evidence="1">
    <location>
        <begin position="301"/>
        <end position="313"/>
    </location>
</feature>
<feature type="region of interest" description="Disordered" evidence="1">
    <location>
        <begin position="162"/>
        <end position="405"/>
    </location>
</feature>
<feature type="region of interest" description="Disordered" evidence="1">
    <location>
        <begin position="1"/>
        <end position="20"/>
    </location>
</feature>